<reference evidence="1 2" key="1">
    <citation type="submission" date="2021-04" db="EMBL/GenBank/DDBJ databases">
        <authorList>
            <person name="Bliznina A."/>
        </authorList>
    </citation>
    <scope>NUCLEOTIDE SEQUENCE [LARGE SCALE GENOMIC DNA]</scope>
</reference>
<evidence type="ECO:0000313" key="2">
    <source>
        <dbReference type="Proteomes" id="UP001158576"/>
    </source>
</evidence>
<evidence type="ECO:0000313" key="1">
    <source>
        <dbReference type="EMBL" id="CAG5110672.1"/>
    </source>
</evidence>
<dbReference type="EMBL" id="OU015567">
    <property type="protein sequence ID" value="CAG5110672.1"/>
    <property type="molecule type" value="Genomic_DNA"/>
</dbReference>
<proteinExistence type="predicted"/>
<accession>A0ABN7SZ03</accession>
<sequence length="69" mass="8332">MANTNKMMEEYRLSDLYKFRFDCLQEMIKYASEYGFSENTGIDDVEALCEHFIQLYVEQNKLKITRQFT</sequence>
<protein>
    <submittedName>
        <fullName evidence="1">Oidioi.mRNA.OKI2018_I69.chr2.g5050.t1.cds</fullName>
    </submittedName>
</protein>
<dbReference type="Proteomes" id="UP001158576">
    <property type="component" value="Chromosome 2"/>
</dbReference>
<name>A0ABN7SZ03_OIKDI</name>
<gene>
    <name evidence="1" type="ORF">OKIOD_LOCUS13815</name>
</gene>
<organism evidence="1 2">
    <name type="scientific">Oikopleura dioica</name>
    <name type="common">Tunicate</name>
    <dbReference type="NCBI Taxonomy" id="34765"/>
    <lineage>
        <taxon>Eukaryota</taxon>
        <taxon>Metazoa</taxon>
        <taxon>Chordata</taxon>
        <taxon>Tunicata</taxon>
        <taxon>Appendicularia</taxon>
        <taxon>Copelata</taxon>
        <taxon>Oikopleuridae</taxon>
        <taxon>Oikopleura</taxon>
    </lineage>
</organism>
<keyword evidence="2" id="KW-1185">Reference proteome</keyword>